<dbReference type="GO" id="GO:0005829">
    <property type="term" value="C:cytosol"/>
    <property type="evidence" value="ECO:0007669"/>
    <property type="project" value="TreeGrafter"/>
</dbReference>
<dbReference type="Pfam" id="PF01656">
    <property type="entry name" value="CbiA"/>
    <property type="match status" value="1"/>
</dbReference>
<name>A0A1F6CDN7_HANXR</name>
<organism evidence="4 5">
    <name type="scientific">Handelsmanbacteria sp. (strain RIFCSPLOWO2_12_FULL_64_10)</name>
    <dbReference type="NCBI Taxonomy" id="1817868"/>
    <lineage>
        <taxon>Bacteria</taxon>
        <taxon>Candidatus Handelsmaniibacteriota</taxon>
    </lineage>
</organism>
<dbReference type="Proteomes" id="UP000178606">
    <property type="component" value="Unassembled WGS sequence"/>
</dbReference>
<dbReference type="AlphaFoldDB" id="A0A1F6CDN7"/>
<protein>
    <recommendedName>
        <fullName evidence="3">CobQ/CobB/MinD/ParA nucleotide binding domain-containing protein</fullName>
    </recommendedName>
</protein>
<dbReference type="SUPFAM" id="SSF52540">
    <property type="entry name" value="P-loop containing nucleoside triphosphate hydrolases"/>
    <property type="match status" value="1"/>
</dbReference>
<evidence type="ECO:0000259" key="3">
    <source>
        <dbReference type="Pfam" id="PF01656"/>
    </source>
</evidence>
<dbReference type="InterPro" id="IPR027417">
    <property type="entry name" value="P-loop_NTPase"/>
</dbReference>
<sequence length="339" mass="37898">MAMWADQSTVLLEAGDLEKRVWAVAGGKGGTGKTVLTANIGVGLATLGYKVILIDGDLGAPDLHFLFGMSAPARNLNDFLTGRVASLQDVLLQTPSENLRLICGGSEILGMANLPHQRKEKLKRHIAQIDADYVIVDLGAGTAYNTLDFFIMSNEGIVVANPEPHAKIDAYTFIKSAVYRRLMRMFSGHRELQELIVTFAQAGGKALKVRDLIRAFRERDQEAGMRAEQAVAEFRPRFIMNRVRRKAHVEDARRFVDLVRDYLGVDMTYAGHIEEDGQVVDSCERMRPFLIEHPKCTAAVDLYAILFSLGAEDRRLRYDQRSSKKMAKSLQLEARQWGD</sequence>
<comment type="caution">
    <text evidence="4">The sequence shown here is derived from an EMBL/GenBank/DDBJ whole genome shotgun (WGS) entry which is preliminary data.</text>
</comment>
<evidence type="ECO:0000256" key="1">
    <source>
        <dbReference type="ARBA" id="ARBA00022741"/>
    </source>
</evidence>
<dbReference type="PANTHER" id="PTHR43384">
    <property type="entry name" value="SEPTUM SITE-DETERMINING PROTEIN MIND HOMOLOG, CHLOROPLASTIC-RELATED"/>
    <property type="match status" value="1"/>
</dbReference>
<keyword evidence="1" id="KW-0547">Nucleotide-binding</keyword>
<dbReference type="PANTHER" id="PTHR43384:SF4">
    <property type="entry name" value="CELLULOSE BIOSYNTHESIS PROTEIN BCSQ-RELATED"/>
    <property type="match status" value="1"/>
</dbReference>
<keyword evidence="2" id="KW-0067">ATP-binding</keyword>
<dbReference type="GO" id="GO:0051782">
    <property type="term" value="P:negative regulation of cell division"/>
    <property type="evidence" value="ECO:0007669"/>
    <property type="project" value="TreeGrafter"/>
</dbReference>
<gene>
    <name evidence="4" type="ORF">A3F84_14030</name>
</gene>
<dbReference type="GO" id="GO:0009898">
    <property type="term" value="C:cytoplasmic side of plasma membrane"/>
    <property type="evidence" value="ECO:0007669"/>
    <property type="project" value="TreeGrafter"/>
</dbReference>
<evidence type="ECO:0000313" key="4">
    <source>
        <dbReference type="EMBL" id="OGG47090.1"/>
    </source>
</evidence>
<dbReference type="GO" id="GO:0016887">
    <property type="term" value="F:ATP hydrolysis activity"/>
    <property type="evidence" value="ECO:0007669"/>
    <property type="project" value="TreeGrafter"/>
</dbReference>
<accession>A0A1F6CDN7</accession>
<proteinExistence type="predicted"/>
<dbReference type="Gene3D" id="3.40.50.300">
    <property type="entry name" value="P-loop containing nucleotide triphosphate hydrolases"/>
    <property type="match status" value="1"/>
</dbReference>
<dbReference type="GO" id="GO:0005524">
    <property type="term" value="F:ATP binding"/>
    <property type="evidence" value="ECO:0007669"/>
    <property type="project" value="UniProtKB-KW"/>
</dbReference>
<evidence type="ECO:0000256" key="2">
    <source>
        <dbReference type="ARBA" id="ARBA00022840"/>
    </source>
</evidence>
<dbReference type="InterPro" id="IPR002586">
    <property type="entry name" value="CobQ/CobB/MinD/ParA_Nub-bd_dom"/>
</dbReference>
<feature type="domain" description="CobQ/CobB/MinD/ParA nucleotide binding" evidence="3">
    <location>
        <begin position="23"/>
        <end position="286"/>
    </location>
</feature>
<dbReference type="InterPro" id="IPR050625">
    <property type="entry name" value="ParA/MinD_ATPase"/>
</dbReference>
<dbReference type="EMBL" id="MFKF01000275">
    <property type="protein sequence ID" value="OGG47090.1"/>
    <property type="molecule type" value="Genomic_DNA"/>
</dbReference>
<evidence type="ECO:0000313" key="5">
    <source>
        <dbReference type="Proteomes" id="UP000178606"/>
    </source>
</evidence>
<reference evidence="4 5" key="1">
    <citation type="journal article" date="2016" name="Nat. Commun.">
        <title>Thousands of microbial genomes shed light on interconnected biogeochemical processes in an aquifer system.</title>
        <authorList>
            <person name="Anantharaman K."/>
            <person name="Brown C.T."/>
            <person name="Hug L.A."/>
            <person name="Sharon I."/>
            <person name="Castelle C.J."/>
            <person name="Probst A.J."/>
            <person name="Thomas B.C."/>
            <person name="Singh A."/>
            <person name="Wilkins M.J."/>
            <person name="Karaoz U."/>
            <person name="Brodie E.L."/>
            <person name="Williams K.H."/>
            <person name="Hubbard S.S."/>
            <person name="Banfield J.F."/>
        </authorList>
    </citation>
    <scope>NUCLEOTIDE SEQUENCE [LARGE SCALE GENOMIC DNA]</scope>
    <source>
        <strain evidence="5">RIFCSPLOWO2_12_FULL_64_10</strain>
    </source>
</reference>